<gene>
    <name evidence="5" type="ORF">FRZ54_19305</name>
</gene>
<dbReference type="Gene3D" id="3.40.640.10">
    <property type="entry name" value="Type I PLP-dependent aspartate aminotransferase-like (Major domain)"/>
    <property type="match status" value="1"/>
</dbReference>
<accession>A0A5B8V0Q6</accession>
<dbReference type="GO" id="GO:0016829">
    <property type="term" value="F:lyase activity"/>
    <property type="evidence" value="ECO:0007669"/>
    <property type="project" value="InterPro"/>
</dbReference>
<keyword evidence="3" id="KW-0663">Pyridoxal phosphate</keyword>
<keyword evidence="5" id="KW-0032">Aminotransferase</keyword>
<dbReference type="Proteomes" id="UP000321479">
    <property type="component" value="Chromosome"/>
</dbReference>
<dbReference type="EMBL" id="CP042436">
    <property type="protein sequence ID" value="QEC64625.1"/>
    <property type="molecule type" value="Genomic_DNA"/>
</dbReference>
<dbReference type="AlphaFoldDB" id="A0A5B8V0Q6"/>
<dbReference type="InterPro" id="IPR015421">
    <property type="entry name" value="PyrdxlP-dep_Trfase_major"/>
</dbReference>
<evidence type="ECO:0000256" key="3">
    <source>
        <dbReference type="ARBA" id="ARBA00022898"/>
    </source>
</evidence>
<dbReference type="InterPro" id="IPR015424">
    <property type="entry name" value="PyrdxlP-dep_Trfase"/>
</dbReference>
<dbReference type="InterPro" id="IPR001597">
    <property type="entry name" value="ArAA_b-elim_lyase/Thr_aldolase"/>
</dbReference>
<name>A0A5B8V0Q6_9SPHI</name>
<dbReference type="Gene3D" id="3.90.1150.10">
    <property type="entry name" value="Aspartate Aminotransferase, domain 1"/>
    <property type="match status" value="1"/>
</dbReference>
<evidence type="ECO:0000259" key="4">
    <source>
        <dbReference type="Pfam" id="PF01212"/>
    </source>
</evidence>
<dbReference type="GO" id="GO:0006520">
    <property type="term" value="P:amino acid metabolic process"/>
    <property type="evidence" value="ECO:0007669"/>
    <property type="project" value="InterPro"/>
</dbReference>
<dbReference type="KEGG" id="mgin:FRZ54_19305"/>
<dbReference type="RefSeq" id="WP_147033459.1">
    <property type="nucleotide sequence ID" value="NZ_CP042436.1"/>
</dbReference>
<proteinExistence type="inferred from homology"/>
<keyword evidence="5" id="KW-0808">Transferase</keyword>
<sequence>MEPFKKINFSSENYAGVHPKMMEALMAANTGNAASYGNDEITKSTVAQFKQVFGENIEAYFTFNGTGANNFGLSCMLDRFNSIFCTDVAHLYVDESTAPESFLGCRIYPVKSHNGKIIADELNVAIKRIGDVHHPQPKVVSLTQPTEYGTVYTVEELKDIKTICTANNMLLHVDGARFYNAADHLGSTLKQISTDAGVDVLTLGGTKIGMMMGEAVIFFNPANASSLKYNLKRSMQLASKNRFIAIQFQALLKDNLWQEMARHTNELAKFFAQEIAGMPSVKLAYPVETNAAFLNISPGLHEKMQEFASFYYWNDERSEARLIFSFDNTEDDVKQFVEKLRELAG</sequence>
<keyword evidence="6" id="KW-1185">Reference proteome</keyword>
<protein>
    <submittedName>
        <fullName evidence="5">Aminotransferase class I/II-fold pyridoxal phosphate-dependent enzyme</fullName>
    </submittedName>
</protein>
<dbReference type="PANTHER" id="PTHR48097:SF5">
    <property type="entry name" value="LOW SPECIFICITY L-THREONINE ALDOLASE"/>
    <property type="match status" value="1"/>
</dbReference>
<organism evidence="5 6">
    <name type="scientific">Mucilaginibacter ginsenosidivorans</name>
    <dbReference type="NCBI Taxonomy" id="398053"/>
    <lineage>
        <taxon>Bacteria</taxon>
        <taxon>Pseudomonadati</taxon>
        <taxon>Bacteroidota</taxon>
        <taxon>Sphingobacteriia</taxon>
        <taxon>Sphingobacteriales</taxon>
        <taxon>Sphingobacteriaceae</taxon>
        <taxon>Mucilaginibacter</taxon>
    </lineage>
</organism>
<dbReference type="PANTHER" id="PTHR48097">
    <property type="entry name" value="L-THREONINE ALDOLASE-RELATED"/>
    <property type="match status" value="1"/>
</dbReference>
<evidence type="ECO:0000313" key="6">
    <source>
        <dbReference type="Proteomes" id="UP000321479"/>
    </source>
</evidence>
<comment type="similarity">
    <text evidence="2">Belongs to the threonine aldolase family.</text>
</comment>
<dbReference type="Pfam" id="PF01212">
    <property type="entry name" value="Beta_elim_lyase"/>
    <property type="match status" value="1"/>
</dbReference>
<dbReference type="InterPro" id="IPR015422">
    <property type="entry name" value="PyrdxlP-dep_Trfase_small"/>
</dbReference>
<evidence type="ECO:0000256" key="1">
    <source>
        <dbReference type="ARBA" id="ARBA00001933"/>
    </source>
</evidence>
<dbReference type="SUPFAM" id="SSF53383">
    <property type="entry name" value="PLP-dependent transferases"/>
    <property type="match status" value="1"/>
</dbReference>
<dbReference type="OrthoDB" id="9774495at2"/>
<comment type="cofactor">
    <cofactor evidence="1">
        <name>pyridoxal 5'-phosphate</name>
        <dbReference type="ChEBI" id="CHEBI:597326"/>
    </cofactor>
</comment>
<feature type="domain" description="Aromatic amino acid beta-eliminating lyase/threonine aldolase" evidence="4">
    <location>
        <begin position="9"/>
        <end position="295"/>
    </location>
</feature>
<dbReference type="GO" id="GO:0008483">
    <property type="term" value="F:transaminase activity"/>
    <property type="evidence" value="ECO:0007669"/>
    <property type="project" value="UniProtKB-KW"/>
</dbReference>
<evidence type="ECO:0000313" key="5">
    <source>
        <dbReference type="EMBL" id="QEC64625.1"/>
    </source>
</evidence>
<evidence type="ECO:0000256" key="2">
    <source>
        <dbReference type="ARBA" id="ARBA00006966"/>
    </source>
</evidence>
<reference evidence="5 6" key="1">
    <citation type="journal article" date="2017" name="Curr. Microbiol.">
        <title>Mucilaginibacter ginsenosidivorans sp. nov., Isolated from Soil of Ginseng Field.</title>
        <authorList>
            <person name="Kim M.M."/>
            <person name="Siddiqi M.Z."/>
            <person name="Im W.T."/>
        </authorList>
    </citation>
    <scope>NUCLEOTIDE SEQUENCE [LARGE SCALE GENOMIC DNA]</scope>
    <source>
        <strain evidence="5 6">Gsoil 3017</strain>
    </source>
</reference>